<accession>A0A0E9QZ49</accession>
<dbReference type="AlphaFoldDB" id="A0A0E9QZ49"/>
<dbReference type="EMBL" id="GBXM01098858">
    <property type="protein sequence ID" value="JAH09719.1"/>
    <property type="molecule type" value="Transcribed_RNA"/>
</dbReference>
<organism evidence="1">
    <name type="scientific">Anguilla anguilla</name>
    <name type="common">European freshwater eel</name>
    <name type="synonym">Muraena anguilla</name>
    <dbReference type="NCBI Taxonomy" id="7936"/>
    <lineage>
        <taxon>Eukaryota</taxon>
        <taxon>Metazoa</taxon>
        <taxon>Chordata</taxon>
        <taxon>Craniata</taxon>
        <taxon>Vertebrata</taxon>
        <taxon>Euteleostomi</taxon>
        <taxon>Actinopterygii</taxon>
        <taxon>Neopterygii</taxon>
        <taxon>Teleostei</taxon>
        <taxon>Anguilliformes</taxon>
        <taxon>Anguillidae</taxon>
        <taxon>Anguilla</taxon>
    </lineage>
</organism>
<reference evidence="1" key="2">
    <citation type="journal article" date="2015" name="Fish Shellfish Immunol.">
        <title>Early steps in the European eel (Anguilla anguilla)-Vibrio vulnificus interaction in the gills: Role of the RtxA13 toxin.</title>
        <authorList>
            <person name="Callol A."/>
            <person name="Pajuelo D."/>
            <person name="Ebbesson L."/>
            <person name="Teles M."/>
            <person name="MacKenzie S."/>
            <person name="Amaro C."/>
        </authorList>
    </citation>
    <scope>NUCLEOTIDE SEQUENCE</scope>
</reference>
<reference evidence="1" key="1">
    <citation type="submission" date="2014-11" db="EMBL/GenBank/DDBJ databases">
        <authorList>
            <person name="Amaro Gonzalez C."/>
        </authorList>
    </citation>
    <scope>NUCLEOTIDE SEQUENCE</scope>
</reference>
<protein>
    <submittedName>
        <fullName evidence="1">Uncharacterized protein</fullName>
    </submittedName>
</protein>
<dbReference type="EMBL" id="GBXM01086443">
    <property type="protein sequence ID" value="JAH22134.1"/>
    <property type="molecule type" value="Transcribed_RNA"/>
</dbReference>
<evidence type="ECO:0000313" key="1">
    <source>
        <dbReference type="EMBL" id="JAH22134.1"/>
    </source>
</evidence>
<sequence>MHDHAIVIVLSVGLHFKQHHNEACFTLYDLNASESYEV</sequence>
<proteinExistence type="predicted"/>
<name>A0A0E9QZ49_ANGAN</name>